<organism evidence="4 5">
    <name type="scientific">Genlisea aurea</name>
    <dbReference type="NCBI Taxonomy" id="192259"/>
    <lineage>
        <taxon>Eukaryota</taxon>
        <taxon>Viridiplantae</taxon>
        <taxon>Streptophyta</taxon>
        <taxon>Embryophyta</taxon>
        <taxon>Tracheophyta</taxon>
        <taxon>Spermatophyta</taxon>
        <taxon>Magnoliopsida</taxon>
        <taxon>eudicotyledons</taxon>
        <taxon>Gunneridae</taxon>
        <taxon>Pentapetalae</taxon>
        <taxon>asterids</taxon>
        <taxon>lamiids</taxon>
        <taxon>Lamiales</taxon>
        <taxon>Lentibulariaceae</taxon>
        <taxon>Genlisea</taxon>
    </lineage>
</organism>
<feature type="compositionally biased region" description="Low complexity" evidence="2">
    <location>
        <begin position="19"/>
        <end position="32"/>
    </location>
</feature>
<proteinExistence type="predicted"/>
<reference evidence="4 5" key="1">
    <citation type="journal article" date="2013" name="BMC Genomics">
        <title>The miniature genome of a carnivorous plant Genlisea aurea contains a low number of genes and short non-coding sequences.</title>
        <authorList>
            <person name="Leushkin E.V."/>
            <person name="Sutormin R.A."/>
            <person name="Nabieva E.R."/>
            <person name="Penin A.A."/>
            <person name="Kondrashov A.S."/>
            <person name="Logacheva M.D."/>
        </authorList>
    </citation>
    <scope>NUCLEOTIDE SEQUENCE [LARGE SCALE GENOMIC DNA]</scope>
</reference>
<dbReference type="SUPFAM" id="SSF57756">
    <property type="entry name" value="Retrovirus zinc finger-like domains"/>
    <property type="match status" value="1"/>
</dbReference>
<dbReference type="EMBL" id="AUSU01010358">
    <property type="protein sequence ID" value="EPS57322.1"/>
    <property type="molecule type" value="Genomic_DNA"/>
</dbReference>
<accession>S8DDB2</accession>
<keyword evidence="5" id="KW-1185">Reference proteome</keyword>
<evidence type="ECO:0000313" key="4">
    <source>
        <dbReference type="EMBL" id="EPS57322.1"/>
    </source>
</evidence>
<dbReference type="AlphaFoldDB" id="S8DDB2"/>
<feature type="region of interest" description="Disordered" evidence="2">
    <location>
        <begin position="276"/>
        <end position="323"/>
    </location>
</feature>
<dbReference type="Pfam" id="PF22936">
    <property type="entry name" value="Pol_BBD"/>
    <property type="match status" value="1"/>
</dbReference>
<dbReference type="PANTHER" id="PTHR35317">
    <property type="entry name" value="OS04G0629600 PROTEIN"/>
    <property type="match status" value="1"/>
</dbReference>
<name>S8DDB2_9LAMI</name>
<dbReference type="PROSITE" id="PS50158">
    <property type="entry name" value="ZF_CCHC"/>
    <property type="match status" value="1"/>
</dbReference>
<evidence type="ECO:0000256" key="1">
    <source>
        <dbReference type="PROSITE-ProRule" id="PRU00047"/>
    </source>
</evidence>
<comment type="caution">
    <text evidence="4">The sequence shown here is derived from an EMBL/GenBank/DDBJ whole genome shotgun (WGS) entry which is preliminary data.</text>
</comment>
<dbReference type="InterPro" id="IPR001878">
    <property type="entry name" value="Znf_CCHC"/>
</dbReference>
<evidence type="ECO:0000313" key="5">
    <source>
        <dbReference type="Proteomes" id="UP000015453"/>
    </source>
</evidence>
<feature type="region of interest" description="Disordered" evidence="2">
    <location>
        <begin position="1"/>
        <end position="32"/>
    </location>
</feature>
<dbReference type="PANTHER" id="PTHR35317:SF31">
    <property type="entry name" value="DUF4219 DOMAIN-CONTAINING PROTEIN"/>
    <property type="match status" value="1"/>
</dbReference>
<keyword evidence="1" id="KW-0479">Metal-binding</keyword>
<sequence>MPRGRPRGQRNGLGGQGRGQPDAQAAPYPAADLPHASGRIPVPMFDPDHYHTWAFDMRTYLAAEHCLGPIDNAFDQWAQADEVRRGDMRIKAFNIIRYALGPAYRYIPEDFQIGQTVELWERLRQMYVVNDQNTRLRLNGKIENLRWDYGRHHVDSFMAELMRIRSKYRHAGFQLDDHLLFTKLISVLPEQFAIEKGKLKDWQDPDFGRARALLRVREDELRNMQAQELRHPISEGTNFVMRDDDEDFGDIRSRRQPRCFNCNRVGHIRPFCPKLKKKRDRAVGRESNGSSTEEATRRRGRGRANDERGRGRRDRTRGRGQASVVHDDPLERALTYLKASGEEETENKESYAFHIQSSDIPLQNSGANDDVGFCSVVSDELVNGWIMDSGATHHLCYDSNIIGNLRKADMTLQTGRVNAHVKVCAVGSVNLVPTNYMGTFKRITLQHVLYSPEASLNLLSIRPFIEVGCTIEIAGNNMLIRQSD</sequence>
<keyword evidence="1" id="KW-0862">Zinc</keyword>
<dbReference type="OrthoDB" id="914071at2759"/>
<gene>
    <name evidence="4" type="ORF">M569_17497</name>
</gene>
<dbReference type="GO" id="GO:0008270">
    <property type="term" value="F:zinc ion binding"/>
    <property type="evidence" value="ECO:0007669"/>
    <property type="project" value="UniProtKB-KW"/>
</dbReference>
<dbReference type="Proteomes" id="UP000015453">
    <property type="component" value="Unassembled WGS sequence"/>
</dbReference>
<dbReference type="InterPro" id="IPR054722">
    <property type="entry name" value="PolX-like_BBD"/>
</dbReference>
<evidence type="ECO:0000256" key="2">
    <source>
        <dbReference type="SAM" id="MobiDB-lite"/>
    </source>
</evidence>
<dbReference type="InterPro" id="IPR036875">
    <property type="entry name" value="Znf_CCHC_sf"/>
</dbReference>
<keyword evidence="1" id="KW-0863">Zinc-finger</keyword>
<dbReference type="GO" id="GO:0003676">
    <property type="term" value="F:nucleic acid binding"/>
    <property type="evidence" value="ECO:0007669"/>
    <property type="project" value="InterPro"/>
</dbReference>
<feature type="domain" description="CCHC-type" evidence="3">
    <location>
        <begin position="258"/>
        <end position="274"/>
    </location>
</feature>
<evidence type="ECO:0000259" key="3">
    <source>
        <dbReference type="PROSITE" id="PS50158"/>
    </source>
</evidence>
<protein>
    <recommendedName>
        <fullName evidence="3">CCHC-type domain-containing protein</fullName>
    </recommendedName>
</protein>